<name>A0A940DIM5_9BACT</name>
<dbReference type="Proteomes" id="UP000712007">
    <property type="component" value="Unassembled WGS sequence"/>
</dbReference>
<gene>
    <name evidence="2" type="ORF">IAC51_03055</name>
</gene>
<evidence type="ECO:0000313" key="2">
    <source>
        <dbReference type="EMBL" id="MBO8439609.1"/>
    </source>
</evidence>
<accession>A0A940DIM5</accession>
<comment type="caution">
    <text evidence="2">The sequence shown here is derived from an EMBL/GenBank/DDBJ whole genome shotgun (WGS) entry which is preliminary data.</text>
</comment>
<dbReference type="AlphaFoldDB" id="A0A940DIM5"/>
<keyword evidence="1" id="KW-0472">Membrane</keyword>
<reference evidence="2" key="1">
    <citation type="submission" date="2020-10" db="EMBL/GenBank/DDBJ databases">
        <authorList>
            <person name="Gilroy R."/>
        </authorList>
    </citation>
    <scope>NUCLEOTIDE SEQUENCE</scope>
    <source>
        <strain evidence="2">3924</strain>
    </source>
</reference>
<dbReference type="EMBL" id="JADIMV010000051">
    <property type="protein sequence ID" value="MBO8439609.1"/>
    <property type="molecule type" value="Genomic_DNA"/>
</dbReference>
<organism evidence="2 3">
    <name type="scientific">Candidatus Aphodosoma intestinipullorum</name>
    <dbReference type="NCBI Taxonomy" id="2840674"/>
    <lineage>
        <taxon>Bacteria</taxon>
        <taxon>Pseudomonadati</taxon>
        <taxon>Bacteroidota</taxon>
        <taxon>Bacteroidia</taxon>
        <taxon>Bacteroidales</taxon>
        <taxon>Candidatus Aphodosoma</taxon>
    </lineage>
</organism>
<reference evidence="2" key="2">
    <citation type="journal article" date="2021" name="PeerJ">
        <title>Extensive microbial diversity within the chicken gut microbiome revealed by metagenomics and culture.</title>
        <authorList>
            <person name="Gilroy R."/>
            <person name="Ravi A."/>
            <person name="Getino M."/>
            <person name="Pursley I."/>
            <person name="Horton D.L."/>
            <person name="Alikhan N.F."/>
            <person name="Baker D."/>
            <person name="Gharbi K."/>
            <person name="Hall N."/>
            <person name="Watson M."/>
            <person name="Adriaenssens E.M."/>
            <person name="Foster-Nyarko E."/>
            <person name="Jarju S."/>
            <person name="Secka A."/>
            <person name="Antonio M."/>
            <person name="Oren A."/>
            <person name="Chaudhuri R.R."/>
            <person name="La Ragione R."/>
            <person name="Hildebrand F."/>
            <person name="Pallen M.J."/>
        </authorList>
    </citation>
    <scope>NUCLEOTIDE SEQUENCE</scope>
    <source>
        <strain evidence="2">3924</strain>
    </source>
</reference>
<keyword evidence="1" id="KW-1133">Transmembrane helix</keyword>
<proteinExistence type="predicted"/>
<evidence type="ECO:0000256" key="1">
    <source>
        <dbReference type="SAM" id="Phobius"/>
    </source>
</evidence>
<feature type="transmembrane region" description="Helical" evidence="1">
    <location>
        <begin position="7"/>
        <end position="29"/>
    </location>
</feature>
<sequence>MSKKWKAIGIISLIVIVAFAVFFYIRFYFVFGEGVKTGQLNYIVYKGYVFKTYEGKLIQSGFRSGKNVGTIQSYEFQFSVEDERIADSLMRCGGREVELHYKEYFAPLPWRGVSEFVVDSIIAVR</sequence>
<evidence type="ECO:0008006" key="4">
    <source>
        <dbReference type="Google" id="ProtNLM"/>
    </source>
</evidence>
<keyword evidence="1" id="KW-0812">Transmembrane</keyword>
<evidence type="ECO:0000313" key="3">
    <source>
        <dbReference type="Proteomes" id="UP000712007"/>
    </source>
</evidence>
<protein>
    <recommendedName>
        <fullName evidence="4">6-phosphogluconate dehydrogenase</fullName>
    </recommendedName>
</protein>